<keyword evidence="2" id="KW-1185">Reference proteome</keyword>
<evidence type="ECO:0000313" key="2">
    <source>
        <dbReference type="Proteomes" id="UP000537592"/>
    </source>
</evidence>
<organism evidence="1 2">
    <name type="scientific">Pseudochelatococcus contaminans</name>
    <dbReference type="NCBI Taxonomy" id="1538103"/>
    <lineage>
        <taxon>Bacteria</taxon>
        <taxon>Pseudomonadati</taxon>
        <taxon>Pseudomonadota</taxon>
        <taxon>Alphaproteobacteria</taxon>
        <taxon>Hyphomicrobiales</taxon>
        <taxon>Chelatococcaceae</taxon>
        <taxon>Pseudochelatococcus</taxon>
    </lineage>
</organism>
<dbReference type="EMBL" id="JACICC010000002">
    <property type="protein sequence ID" value="MBB3808919.1"/>
    <property type="molecule type" value="Genomic_DNA"/>
</dbReference>
<evidence type="ECO:0000313" key="1">
    <source>
        <dbReference type="EMBL" id="MBB3808919.1"/>
    </source>
</evidence>
<proteinExistence type="predicted"/>
<name>A0A7W5Z2R4_9HYPH</name>
<accession>A0A7W5Z2R4</accession>
<protein>
    <submittedName>
        <fullName evidence="1">Uncharacterized protein</fullName>
    </submittedName>
</protein>
<sequence>MTPVFTAARDRQRHAGRLPFQTFDELCPKTTRAGFTESRPCKITIPNDVGLTPKSEESRRLSLLPVR</sequence>
<comment type="caution">
    <text evidence="1">The sequence shown here is derived from an EMBL/GenBank/DDBJ whole genome shotgun (WGS) entry which is preliminary data.</text>
</comment>
<dbReference type="Proteomes" id="UP000537592">
    <property type="component" value="Unassembled WGS sequence"/>
</dbReference>
<dbReference type="AlphaFoldDB" id="A0A7W5Z2R4"/>
<gene>
    <name evidence="1" type="ORF">FHS81_000989</name>
</gene>
<reference evidence="1 2" key="1">
    <citation type="submission" date="2020-08" db="EMBL/GenBank/DDBJ databases">
        <title>Genomic Encyclopedia of Type Strains, Phase IV (KMG-IV): sequencing the most valuable type-strain genomes for metagenomic binning, comparative biology and taxonomic classification.</title>
        <authorList>
            <person name="Goeker M."/>
        </authorList>
    </citation>
    <scope>NUCLEOTIDE SEQUENCE [LARGE SCALE GENOMIC DNA]</scope>
    <source>
        <strain evidence="1 2">DSM 28760</strain>
    </source>
</reference>